<reference evidence="7 9" key="1">
    <citation type="journal article" date="2013" name="Genome Biol.">
        <title>Draft genome of the mountain pine beetle, Dendroctonus ponderosae Hopkins, a major forest pest.</title>
        <authorList>
            <person name="Keeling C.I."/>
            <person name="Yuen M.M."/>
            <person name="Liao N.Y."/>
            <person name="Docking T.R."/>
            <person name="Chan S.K."/>
            <person name="Taylor G.A."/>
            <person name="Palmquist D.L."/>
            <person name="Jackman S.D."/>
            <person name="Nguyen A."/>
            <person name="Li M."/>
            <person name="Henderson H."/>
            <person name="Janes J.K."/>
            <person name="Zhao Y."/>
            <person name="Pandoh P."/>
            <person name="Moore R."/>
            <person name="Sperling F.A."/>
            <person name="Huber D.P."/>
            <person name="Birol I."/>
            <person name="Jones S.J."/>
            <person name="Bohlmann J."/>
        </authorList>
    </citation>
    <scope>NUCLEOTIDE SEQUENCE</scope>
</reference>
<dbReference type="InterPro" id="IPR000352">
    <property type="entry name" value="Pep_chain_release_fac_I"/>
</dbReference>
<keyword evidence="5" id="KW-0175">Coiled coil</keyword>
<feature type="domain" description="Prokaryotic-type class I peptide chain release factors" evidence="6">
    <location>
        <begin position="31"/>
        <end position="127"/>
    </location>
</feature>
<sequence length="184" mass="21153">MFQRLRLVVCSVNFRLLSSKKHIDYSQVPALNEQDLEEKQVKGSGPGGQKVNKTSSCIVLKHIPTGIVVKCQETRSVLQNKKIARLHLITKLDNTINGENSVEAQIKRLENKKRGCNEQKREKLNQLKQKWKELARSAIFFQNRHNEIVLGHQVVYGYKLGESFAQMRLVFKLIKYLPVVEVSV</sequence>
<name>N6ULT0_DENPD</name>
<evidence type="ECO:0000256" key="4">
    <source>
        <dbReference type="ARBA" id="ARBA00023128"/>
    </source>
</evidence>
<protein>
    <recommendedName>
        <fullName evidence="6">Prokaryotic-type class I peptide chain release factors domain-containing protein</fullName>
    </recommendedName>
</protein>
<feature type="non-terminal residue" evidence="7">
    <location>
        <position position="1"/>
    </location>
</feature>
<proteinExistence type="inferred from homology"/>
<dbReference type="EMBL" id="KB740082">
    <property type="protein sequence ID" value="ENN81596.1"/>
    <property type="molecule type" value="Genomic_DNA"/>
</dbReference>
<dbReference type="Proteomes" id="UP000030742">
    <property type="component" value="Unassembled WGS sequence"/>
</dbReference>
<dbReference type="OrthoDB" id="277888at2759"/>
<evidence type="ECO:0000256" key="3">
    <source>
        <dbReference type="ARBA" id="ARBA00022946"/>
    </source>
</evidence>
<comment type="subcellular location">
    <subcellularLocation>
        <location evidence="1">Mitochondrion</location>
    </subcellularLocation>
</comment>
<evidence type="ECO:0000256" key="1">
    <source>
        <dbReference type="ARBA" id="ARBA00004173"/>
    </source>
</evidence>
<evidence type="ECO:0000313" key="9">
    <source>
        <dbReference type="Proteomes" id="UP000030742"/>
    </source>
</evidence>
<dbReference type="AlphaFoldDB" id="N6ULT0"/>
<evidence type="ECO:0000313" key="7">
    <source>
        <dbReference type="EMBL" id="ENN81596.1"/>
    </source>
</evidence>
<dbReference type="HOGENOM" id="CLU_1469684_0_0_1"/>
<evidence type="ECO:0000256" key="2">
    <source>
        <dbReference type="ARBA" id="ARBA00010835"/>
    </source>
</evidence>
<dbReference type="GO" id="GO:0005739">
    <property type="term" value="C:mitochondrion"/>
    <property type="evidence" value="ECO:0007669"/>
    <property type="project" value="UniProtKB-SubCell"/>
</dbReference>
<gene>
    <name evidence="8" type="ORF">D910_02996</name>
    <name evidence="7" type="ORF">YQE_02005</name>
</gene>
<evidence type="ECO:0000256" key="5">
    <source>
        <dbReference type="SAM" id="Coils"/>
    </source>
</evidence>
<keyword evidence="3" id="KW-0809">Transit peptide</keyword>
<dbReference type="Gene3D" id="3.30.160.20">
    <property type="match status" value="1"/>
</dbReference>
<dbReference type="GO" id="GO:0003747">
    <property type="term" value="F:translation release factor activity"/>
    <property type="evidence" value="ECO:0007669"/>
    <property type="project" value="InterPro"/>
</dbReference>
<evidence type="ECO:0000259" key="6">
    <source>
        <dbReference type="Pfam" id="PF00472"/>
    </source>
</evidence>
<dbReference type="EMBL" id="KB631720">
    <property type="protein sequence ID" value="ERL85577.1"/>
    <property type="molecule type" value="Genomic_DNA"/>
</dbReference>
<dbReference type="SUPFAM" id="SSF75620">
    <property type="entry name" value="Release factor"/>
    <property type="match status" value="1"/>
</dbReference>
<evidence type="ECO:0000313" key="8">
    <source>
        <dbReference type="EMBL" id="ERL85577.1"/>
    </source>
</evidence>
<feature type="coiled-coil region" evidence="5">
    <location>
        <begin position="92"/>
        <end position="137"/>
    </location>
</feature>
<organism evidence="7">
    <name type="scientific">Dendroctonus ponderosae</name>
    <name type="common">Mountain pine beetle</name>
    <dbReference type="NCBI Taxonomy" id="77166"/>
    <lineage>
        <taxon>Eukaryota</taxon>
        <taxon>Metazoa</taxon>
        <taxon>Ecdysozoa</taxon>
        <taxon>Arthropoda</taxon>
        <taxon>Hexapoda</taxon>
        <taxon>Insecta</taxon>
        <taxon>Pterygota</taxon>
        <taxon>Neoptera</taxon>
        <taxon>Endopterygota</taxon>
        <taxon>Coleoptera</taxon>
        <taxon>Polyphaga</taxon>
        <taxon>Cucujiformia</taxon>
        <taxon>Curculionidae</taxon>
        <taxon>Scolytinae</taxon>
        <taxon>Dendroctonus</taxon>
    </lineage>
</organism>
<dbReference type="PANTHER" id="PTHR46203:SF1">
    <property type="entry name" value="MITOCHONDRIAL TRANSLATION RELEASE FACTOR IN RESCUE"/>
    <property type="match status" value="1"/>
</dbReference>
<dbReference type="InterPro" id="IPR045853">
    <property type="entry name" value="Pep_chain_release_fac_I_sf"/>
</dbReference>
<dbReference type="Pfam" id="PF00472">
    <property type="entry name" value="RF-1"/>
    <property type="match status" value="1"/>
</dbReference>
<comment type="similarity">
    <text evidence="2">Belongs to the prokaryotic/mitochondrial release factor family.</text>
</comment>
<keyword evidence="4" id="KW-0496">Mitochondrion</keyword>
<dbReference type="OMA" id="DENFAHG"/>
<dbReference type="InterPro" id="IPR052405">
    <property type="entry name" value="Mito_Transl_Release_Factor"/>
</dbReference>
<dbReference type="PANTHER" id="PTHR46203">
    <property type="entry name" value="PROBABLE PEPTIDE CHAIN RELEASE FACTOR C12ORF65"/>
    <property type="match status" value="1"/>
</dbReference>
<accession>N6ULT0</accession>